<dbReference type="EMBL" id="BMHQ01000005">
    <property type="protein sequence ID" value="GGE16359.1"/>
    <property type="molecule type" value="Genomic_DNA"/>
</dbReference>
<evidence type="ECO:0000313" key="3">
    <source>
        <dbReference type="EMBL" id="GGE16359.1"/>
    </source>
</evidence>
<dbReference type="PROSITE" id="PS50943">
    <property type="entry name" value="HTH_CROC1"/>
    <property type="match status" value="1"/>
</dbReference>
<protein>
    <submittedName>
        <fullName evidence="3">Transcriptional regulator</fullName>
    </submittedName>
</protein>
<dbReference type="RefSeq" id="WP_188647498.1">
    <property type="nucleotide sequence ID" value="NZ_BMHQ01000005.1"/>
</dbReference>
<dbReference type="InterPro" id="IPR010982">
    <property type="entry name" value="Lambda_DNA-bd_dom_sf"/>
</dbReference>
<dbReference type="Proteomes" id="UP000625210">
    <property type="component" value="Unassembled WGS sequence"/>
</dbReference>
<feature type="domain" description="HTH cro/C1-type" evidence="2">
    <location>
        <begin position="8"/>
        <end position="62"/>
    </location>
</feature>
<dbReference type="PANTHER" id="PTHR46558:SF14">
    <property type="entry name" value="HTH-TYPE TRANSCRIPTIONAL REGULATOR ANSR"/>
    <property type="match status" value="1"/>
</dbReference>
<dbReference type="GO" id="GO:0003677">
    <property type="term" value="F:DNA binding"/>
    <property type="evidence" value="ECO:0007669"/>
    <property type="project" value="UniProtKB-KW"/>
</dbReference>
<sequence length="109" mass="12780">MNIFATRLRELRQQHGLRQSDVAKKLGITESAYGYYEQGRREPPYKSLQQLADLFDVSVDYLLGRTDIPSRIETEAAHRSDDPMADWPKEAREDVENFKEFIRKKYGID</sequence>
<dbReference type="PANTHER" id="PTHR46558">
    <property type="entry name" value="TRACRIPTIONAL REGULATORY PROTEIN-RELATED-RELATED"/>
    <property type="match status" value="1"/>
</dbReference>
<dbReference type="SMART" id="SM00530">
    <property type="entry name" value="HTH_XRE"/>
    <property type="match status" value="1"/>
</dbReference>
<comment type="caution">
    <text evidence="3">The sequence shown here is derived from an EMBL/GenBank/DDBJ whole genome shotgun (WGS) entry which is preliminary data.</text>
</comment>
<evidence type="ECO:0000259" key="2">
    <source>
        <dbReference type="PROSITE" id="PS50943"/>
    </source>
</evidence>
<dbReference type="Pfam" id="PF01381">
    <property type="entry name" value="HTH_3"/>
    <property type="match status" value="1"/>
</dbReference>
<evidence type="ECO:0000313" key="4">
    <source>
        <dbReference type="Proteomes" id="UP000625210"/>
    </source>
</evidence>
<dbReference type="Gene3D" id="1.10.260.40">
    <property type="entry name" value="lambda repressor-like DNA-binding domains"/>
    <property type="match status" value="1"/>
</dbReference>
<dbReference type="SUPFAM" id="SSF47413">
    <property type="entry name" value="lambda repressor-like DNA-binding domains"/>
    <property type="match status" value="1"/>
</dbReference>
<name>A0A8J2YAM6_9BACL</name>
<dbReference type="CDD" id="cd00093">
    <property type="entry name" value="HTH_XRE"/>
    <property type="match status" value="1"/>
</dbReference>
<organism evidence="3 4">
    <name type="scientific">Marinithermofilum abyssi</name>
    <dbReference type="NCBI Taxonomy" id="1571185"/>
    <lineage>
        <taxon>Bacteria</taxon>
        <taxon>Bacillati</taxon>
        <taxon>Bacillota</taxon>
        <taxon>Bacilli</taxon>
        <taxon>Bacillales</taxon>
        <taxon>Thermoactinomycetaceae</taxon>
        <taxon>Marinithermofilum</taxon>
    </lineage>
</organism>
<dbReference type="InterPro" id="IPR001387">
    <property type="entry name" value="Cro/C1-type_HTH"/>
</dbReference>
<reference evidence="3" key="1">
    <citation type="journal article" date="2014" name="Int. J. Syst. Evol. Microbiol.">
        <title>Complete genome sequence of Corynebacterium casei LMG S-19264T (=DSM 44701T), isolated from a smear-ripened cheese.</title>
        <authorList>
            <consortium name="US DOE Joint Genome Institute (JGI-PGF)"/>
            <person name="Walter F."/>
            <person name="Albersmeier A."/>
            <person name="Kalinowski J."/>
            <person name="Ruckert C."/>
        </authorList>
    </citation>
    <scope>NUCLEOTIDE SEQUENCE</scope>
    <source>
        <strain evidence="3">CGMCC 1.15179</strain>
    </source>
</reference>
<keyword evidence="4" id="KW-1185">Reference proteome</keyword>
<dbReference type="AlphaFoldDB" id="A0A8J2YAM6"/>
<accession>A0A8J2YAM6</accession>
<reference evidence="3" key="2">
    <citation type="submission" date="2020-09" db="EMBL/GenBank/DDBJ databases">
        <authorList>
            <person name="Sun Q."/>
            <person name="Zhou Y."/>
        </authorList>
    </citation>
    <scope>NUCLEOTIDE SEQUENCE</scope>
    <source>
        <strain evidence="3">CGMCC 1.15179</strain>
    </source>
</reference>
<gene>
    <name evidence="3" type="ORF">GCM10011571_17550</name>
</gene>
<proteinExistence type="predicted"/>
<keyword evidence="1" id="KW-0238">DNA-binding</keyword>
<evidence type="ECO:0000256" key="1">
    <source>
        <dbReference type="ARBA" id="ARBA00023125"/>
    </source>
</evidence>